<sequence>MSNSSATCSRLNLYFFATLCLLALSFTVFWHMARGPCLAREGDAKLRNCTSDRSNVL</sequence>
<dbReference type="Proteomes" id="UP000326877">
    <property type="component" value="Unassembled WGS sequence"/>
</dbReference>
<dbReference type="EMBL" id="ML735328">
    <property type="protein sequence ID" value="KAE8385714.1"/>
    <property type="molecule type" value="Genomic_DNA"/>
</dbReference>
<reference evidence="1" key="1">
    <citation type="submission" date="2019-04" db="EMBL/GenBank/DDBJ databases">
        <title>Friends and foes A comparative genomics studyof 23 Aspergillus species from section Flavi.</title>
        <authorList>
            <consortium name="DOE Joint Genome Institute"/>
            <person name="Kjaerbolling I."/>
            <person name="Vesth T."/>
            <person name="Frisvad J.C."/>
            <person name="Nybo J.L."/>
            <person name="Theobald S."/>
            <person name="Kildgaard S."/>
            <person name="Isbrandt T."/>
            <person name="Kuo A."/>
            <person name="Sato A."/>
            <person name="Lyhne E.K."/>
            <person name="Kogle M.E."/>
            <person name="Wiebenga A."/>
            <person name="Kun R.S."/>
            <person name="Lubbers R.J."/>
            <person name="Makela M.R."/>
            <person name="Barry K."/>
            <person name="Chovatia M."/>
            <person name="Clum A."/>
            <person name="Daum C."/>
            <person name="Haridas S."/>
            <person name="He G."/>
            <person name="LaButti K."/>
            <person name="Lipzen A."/>
            <person name="Mondo S."/>
            <person name="Riley R."/>
            <person name="Salamov A."/>
            <person name="Simmons B.A."/>
            <person name="Magnuson J.K."/>
            <person name="Henrissat B."/>
            <person name="Mortensen U.H."/>
            <person name="Larsen T.O."/>
            <person name="Devries R.P."/>
            <person name="Grigoriev I.V."/>
            <person name="Machida M."/>
            <person name="Baker S.E."/>
            <person name="Andersen M.R."/>
        </authorList>
    </citation>
    <scope>NUCLEOTIDE SEQUENCE [LARGE SCALE GENOMIC DNA]</scope>
    <source>
        <strain evidence="1">IBT 14317</strain>
    </source>
</reference>
<dbReference type="AlphaFoldDB" id="A0A5N7BV55"/>
<accession>A0A5N7BV55</accession>
<evidence type="ECO:0000313" key="1">
    <source>
        <dbReference type="EMBL" id="KAE8385714.1"/>
    </source>
</evidence>
<proteinExistence type="predicted"/>
<protein>
    <submittedName>
        <fullName evidence="1">Uncharacterized protein</fullName>
    </submittedName>
</protein>
<organism evidence="1">
    <name type="scientific">Petromyces alliaceus</name>
    <name type="common">Aspergillus alliaceus</name>
    <dbReference type="NCBI Taxonomy" id="209559"/>
    <lineage>
        <taxon>Eukaryota</taxon>
        <taxon>Fungi</taxon>
        <taxon>Dikarya</taxon>
        <taxon>Ascomycota</taxon>
        <taxon>Pezizomycotina</taxon>
        <taxon>Eurotiomycetes</taxon>
        <taxon>Eurotiomycetidae</taxon>
        <taxon>Eurotiales</taxon>
        <taxon>Aspergillaceae</taxon>
        <taxon>Aspergillus</taxon>
        <taxon>Aspergillus subgen. Circumdati</taxon>
    </lineage>
</organism>
<name>A0A5N7BV55_PETAA</name>
<gene>
    <name evidence="1" type="ORF">BDV23DRAFT_164516</name>
</gene>